<keyword evidence="8" id="KW-0812">Transmembrane</keyword>
<evidence type="ECO:0000256" key="5">
    <source>
        <dbReference type="ARBA" id="ARBA00022777"/>
    </source>
</evidence>
<reference evidence="11" key="1">
    <citation type="journal article" date="2019" name="Int. J. Syst. Evol. Microbiol.">
        <title>The Global Catalogue of Microorganisms (GCM) 10K type strain sequencing project: providing services to taxonomists for standard genome sequencing and annotation.</title>
        <authorList>
            <consortium name="The Broad Institute Genomics Platform"/>
            <consortium name="The Broad Institute Genome Sequencing Center for Infectious Disease"/>
            <person name="Wu L."/>
            <person name="Ma J."/>
        </authorList>
    </citation>
    <scope>NUCLEOTIDE SEQUENCE [LARGE SCALE GENOMIC DNA]</scope>
    <source>
        <strain evidence="11">KACC 12507</strain>
    </source>
</reference>
<feature type="domain" description="Histidine kinase" evidence="9">
    <location>
        <begin position="268"/>
        <end position="485"/>
    </location>
</feature>
<evidence type="ECO:0000256" key="7">
    <source>
        <dbReference type="ARBA" id="ARBA00023012"/>
    </source>
</evidence>
<keyword evidence="11" id="KW-1185">Reference proteome</keyword>
<evidence type="ECO:0000256" key="4">
    <source>
        <dbReference type="ARBA" id="ARBA00022741"/>
    </source>
</evidence>
<dbReference type="SMART" id="SM00387">
    <property type="entry name" value="HATPase_c"/>
    <property type="match status" value="1"/>
</dbReference>
<dbReference type="InterPro" id="IPR036890">
    <property type="entry name" value="HATPase_C_sf"/>
</dbReference>
<gene>
    <name evidence="10" type="ORF">ACFO4O_01970</name>
</gene>
<dbReference type="PANTHER" id="PTHR42878:SF7">
    <property type="entry name" value="SENSOR HISTIDINE KINASE GLRK"/>
    <property type="match status" value="1"/>
</dbReference>
<comment type="catalytic activity">
    <reaction evidence="1">
        <text>ATP + protein L-histidine = ADP + protein N-phospho-L-histidine.</text>
        <dbReference type="EC" id="2.7.13.3"/>
    </reaction>
</comment>
<dbReference type="InterPro" id="IPR050351">
    <property type="entry name" value="BphY/WalK/GraS-like"/>
</dbReference>
<keyword evidence="3" id="KW-0808">Transferase</keyword>
<evidence type="ECO:0000256" key="1">
    <source>
        <dbReference type="ARBA" id="ARBA00000085"/>
    </source>
</evidence>
<dbReference type="Pfam" id="PF00512">
    <property type="entry name" value="HisKA"/>
    <property type="match status" value="1"/>
</dbReference>
<protein>
    <recommendedName>
        <fullName evidence="2">histidine kinase</fullName>
        <ecNumber evidence="2">2.7.13.3</ecNumber>
    </recommendedName>
</protein>
<dbReference type="SUPFAM" id="SSF47384">
    <property type="entry name" value="Homodimeric domain of signal transducing histidine kinase"/>
    <property type="match status" value="1"/>
</dbReference>
<comment type="caution">
    <text evidence="10">The sequence shown here is derived from an EMBL/GenBank/DDBJ whole genome shotgun (WGS) entry which is preliminary data.</text>
</comment>
<dbReference type="Gene3D" id="1.10.287.130">
    <property type="match status" value="1"/>
</dbReference>
<evidence type="ECO:0000256" key="8">
    <source>
        <dbReference type="SAM" id="Phobius"/>
    </source>
</evidence>
<keyword evidence="5 10" id="KW-0418">Kinase</keyword>
<evidence type="ECO:0000259" key="9">
    <source>
        <dbReference type="PROSITE" id="PS50109"/>
    </source>
</evidence>
<dbReference type="PROSITE" id="PS50109">
    <property type="entry name" value="HIS_KIN"/>
    <property type="match status" value="1"/>
</dbReference>
<proteinExistence type="predicted"/>
<keyword evidence="8" id="KW-0472">Membrane</keyword>
<feature type="transmembrane region" description="Helical" evidence="8">
    <location>
        <begin position="189"/>
        <end position="210"/>
    </location>
</feature>
<dbReference type="PANTHER" id="PTHR42878">
    <property type="entry name" value="TWO-COMPONENT HISTIDINE KINASE"/>
    <property type="match status" value="1"/>
</dbReference>
<dbReference type="SMART" id="SM00388">
    <property type="entry name" value="HisKA"/>
    <property type="match status" value="1"/>
</dbReference>
<dbReference type="InterPro" id="IPR003661">
    <property type="entry name" value="HisK_dim/P_dom"/>
</dbReference>
<keyword evidence="8" id="KW-1133">Transmembrane helix</keyword>
<dbReference type="CDD" id="cd00082">
    <property type="entry name" value="HisKA"/>
    <property type="match status" value="1"/>
</dbReference>
<dbReference type="RefSeq" id="WP_382405617.1">
    <property type="nucleotide sequence ID" value="NZ_JBHSGU010000002.1"/>
</dbReference>
<dbReference type="EC" id="2.7.13.3" evidence="2"/>
<accession>A0ABV9LSX5</accession>
<dbReference type="InterPro" id="IPR003594">
    <property type="entry name" value="HATPase_dom"/>
</dbReference>
<dbReference type="SUPFAM" id="SSF55874">
    <property type="entry name" value="ATPase domain of HSP90 chaperone/DNA topoisomerase II/histidine kinase"/>
    <property type="match status" value="1"/>
</dbReference>
<dbReference type="Pfam" id="PF02518">
    <property type="entry name" value="HATPase_c"/>
    <property type="match status" value="1"/>
</dbReference>
<sequence length="485" mass="54094">MELLCCAMLAIGKYESVNKVQIRSLRQLVLGSYMVALVPLIALLWQSQQDFDDVSYITTVNTQFFVSVASELRDLELVGEDVERLIKGYQVLPNPQLDELADFAIVRFEDKLAFLCDALRGLPECTVMEGHIKKLRDYADFNDQLVTNAHLARFSQSIDILKEQVNSAVGVRISEQQAHLDNIQKRQGWSTGALVLLSLALILVAAQLIVKPVRKLQQIIKAIATNSNKLPARSDSAPRELMAVEKDLFWLNDRLQQLEKVRTALLRHASHELKTPLASIKEGCAILENEVVGTLSSGQSEVVGLLNGSTERLNLLVVKLLDYNALLQQAEPTFEELDITEIIDDCIQQYQLLLSQNKQRVDVEIAKNLSVFSDAELLRRILDNLVSNAIAYAKTESTIYVNVSQDASFTIIDVLNSGKPIGEEARAELFEPFKRGKDKRNDKVMGAGLGLSIVADCARLLHGDVAIEDVSQADVCFRVRLPRRS</sequence>
<keyword evidence="6" id="KW-0067">ATP-binding</keyword>
<dbReference type="InterPro" id="IPR005467">
    <property type="entry name" value="His_kinase_dom"/>
</dbReference>
<keyword evidence="7" id="KW-0902">Two-component regulatory system</keyword>
<organism evidence="10 11">
    <name type="scientific">Glaciecola siphonariae</name>
    <dbReference type="NCBI Taxonomy" id="521012"/>
    <lineage>
        <taxon>Bacteria</taxon>
        <taxon>Pseudomonadati</taxon>
        <taxon>Pseudomonadota</taxon>
        <taxon>Gammaproteobacteria</taxon>
        <taxon>Alteromonadales</taxon>
        <taxon>Alteromonadaceae</taxon>
        <taxon>Glaciecola</taxon>
    </lineage>
</organism>
<evidence type="ECO:0000256" key="3">
    <source>
        <dbReference type="ARBA" id="ARBA00022679"/>
    </source>
</evidence>
<keyword evidence="4" id="KW-0547">Nucleotide-binding</keyword>
<dbReference type="InterPro" id="IPR036097">
    <property type="entry name" value="HisK_dim/P_sf"/>
</dbReference>
<dbReference type="EMBL" id="JBHSGU010000002">
    <property type="protein sequence ID" value="MFC4698926.1"/>
    <property type="molecule type" value="Genomic_DNA"/>
</dbReference>
<evidence type="ECO:0000256" key="6">
    <source>
        <dbReference type="ARBA" id="ARBA00022840"/>
    </source>
</evidence>
<evidence type="ECO:0000313" key="10">
    <source>
        <dbReference type="EMBL" id="MFC4698926.1"/>
    </source>
</evidence>
<dbReference type="Gene3D" id="3.30.565.10">
    <property type="entry name" value="Histidine kinase-like ATPase, C-terminal domain"/>
    <property type="match status" value="1"/>
</dbReference>
<evidence type="ECO:0000313" key="11">
    <source>
        <dbReference type="Proteomes" id="UP001595897"/>
    </source>
</evidence>
<dbReference type="Proteomes" id="UP001595897">
    <property type="component" value="Unassembled WGS sequence"/>
</dbReference>
<name>A0ABV9LSX5_9ALTE</name>
<dbReference type="GO" id="GO:0016301">
    <property type="term" value="F:kinase activity"/>
    <property type="evidence" value="ECO:0007669"/>
    <property type="project" value="UniProtKB-KW"/>
</dbReference>
<evidence type="ECO:0000256" key="2">
    <source>
        <dbReference type="ARBA" id="ARBA00012438"/>
    </source>
</evidence>